<dbReference type="AlphaFoldDB" id="A0AAD0QWF2"/>
<name>A0AAD0QWF2_PSEDL</name>
<dbReference type="Proteomes" id="UP000256503">
    <property type="component" value="Chromosome"/>
</dbReference>
<dbReference type="RefSeq" id="WP_016394596.1">
    <property type="nucleotide sequence ID" value="NZ_CP031146.1"/>
</dbReference>
<dbReference type="GeneID" id="49613251"/>
<evidence type="ECO:0000313" key="1">
    <source>
        <dbReference type="EMBL" id="AXM95642.1"/>
    </source>
</evidence>
<dbReference type="EMBL" id="CP031146">
    <property type="protein sequence ID" value="AXM95642.1"/>
    <property type="molecule type" value="Genomic_DNA"/>
</dbReference>
<accession>A0AAD0QWF2</accession>
<protein>
    <submittedName>
        <fullName evidence="1">Uncharacterized protein</fullName>
    </submittedName>
</protein>
<evidence type="ECO:0000313" key="2">
    <source>
        <dbReference type="Proteomes" id="UP000256503"/>
    </source>
</evidence>
<sequence>MNVDDFDGETLGEFKARYWSDKFVDERKTHGEELFVRIKRFCIHELAPDEYDSYVGSDLLKKIDHFYENLEERKADLLEFELSL</sequence>
<gene>
    <name evidence="1" type="ORF">DVB73_07455</name>
</gene>
<reference evidence="1 2" key="1">
    <citation type="submission" date="2018-07" db="EMBL/GenBank/DDBJ databases">
        <title>Complete genome sequence of a Pseudomonas plecoglossicida strain pathogenic to the marine fish, Larimichthys crocea.</title>
        <authorList>
            <person name="Tao Z."/>
        </authorList>
    </citation>
    <scope>NUCLEOTIDE SEQUENCE [LARGE SCALE GENOMIC DNA]</scope>
    <source>
        <strain evidence="1 2">XSDHY-P</strain>
    </source>
</reference>
<proteinExistence type="predicted"/>
<organism evidence="1 2">
    <name type="scientific">Pseudomonas plecoglossicida</name>
    <dbReference type="NCBI Taxonomy" id="70775"/>
    <lineage>
        <taxon>Bacteria</taxon>
        <taxon>Pseudomonadati</taxon>
        <taxon>Pseudomonadota</taxon>
        <taxon>Gammaproteobacteria</taxon>
        <taxon>Pseudomonadales</taxon>
        <taxon>Pseudomonadaceae</taxon>
        <taxon>Pseudomonas</taxon>
    </lineage>
</organism>